<sequence>MATVHTRGTQVAHDTIIPMSTRSVLGPHGVSDLVGIAMAVMGEGREDQEEMVAVVEEEEEEDASQIEG</sequence>
<keyword evidence="2" id="KW-1185">Reference proteome</keyword>
<reference evidence="1" key="1">
    <citation type="submission" date="2022-12" db="EMBL/GenBank/DDBJ databases">
        <authorList>
            <person name="Petersen C."/>
        </authorList>
    </citation>
    <scope>NUCLEOTIDE SEQUENCE</scope>
    <source>
        <strain evidence="1">IBT 35675</strain>
    </source>
</reference>
<dbReference type="AlphaFoldDB" id="A0A9W9RVB3"/>
<evidence type="ECO:0000313" key="1">
    <source>
        <dbReference type="EMBL" id="KAJ5366831.1"/>
    </source>
</evidence>
<proteinExistence type="predicted"/>
<comment type="caution">
    <text evidence="1">The sequence shown here is derived from an EMBL/GenBank/DDBJ whole genome shotgun (WGS) entry which is preliminary data.</text>
</comment>
<gene>
    <name evidence="1" type="ORF">N7541_000772</name>
</gene>
<organism evidence="1 2">
    <name type="scientific">Penicillium brevicompactum</name>
    <dbReference type="NCBI Taxonomy" id="5074"/>
    <lineage>
        <taxon>Eukaryota</taxon>
        <taxon>Fungi</taxon>
        <taxon>Dikarya</taxon>
        <taxon>Ascomycota</taxon>
        <taxon>Pezizomycotina</taxon>
        <taxon>Eurotiomycetes</taxon>
        <taxon>Eurotiomycetidae</taxon>
        <taxon>Eurotiales</taxon>
        <taxon>Aspergillaceae</taxon>
        <taxon>Penicillium</taxon>
    </lineage>
</organism>
<protein>
    <submittedName>
        <fullName evidence="1">Uncharacterized protein</fullName>
    </submittedName>
</protein>
<accession>A0A9W9RVB3</accession>
<evidence type="ECO:0000313" key="2">
    <source>
        <dbReference type="Proteomes" id="UP001148299"/>
    </source>
</evidence>
<dbReference type="Proteomes" id="UP001148299">
    <property type="component" value="Unassembled WGS sequence"/>
</dbReference>
<dbReference type="EMBL" id="JAPZBR010000001">
    <property type="protein sequence ID" value="KAJ5366831.1"/>
    <property type="molecule type" value="Genomic_DNA"/>
</dbReference>
<reference evidence="1" key="2">
    <citation type="journal article" date="2023" name="IMA Fungus">
        <title>Comparative genomic study of the Penicillium genus elucidates a diverse pangenome and 15 lateral gene transfer events.</title>
        <authorList>
            <person name="Petersen C."/>
            <person name="Sorensen T."/>
            <person name="Nielsen M.R."/>
            <person name="Sondergaard T.E."/>
            <person name="Sorensen J.L."/>
            <person name="Fitzpatrick D.A."/>
            <person name="Frisvad J.C."/>
            <person name="Nielsen K.L."/>
        </authorList>
    </citation>
    <scope>NUCLEOTIDE SEQUENCE</scope>
    <source>
        <strain evidence="1">IBT 35675</strain>
    </source>
</reference>
<name>A0A9W9RVB3_PENBR</name>